<dbReference type="InterPro" id="IPR001715">
    <property type="entry name" value="CH_dom"/>
</dbReference>
<feature type="coiled-coil region" evidence="3">
    <location>
        <begin position="627"/>
        <end position="654"/>
    </location>
</feature>
<comment type="caution">
    <text evidence="6">The sequence shown here is derived from an EMBL/GenBank/DDBJ whole genome shotgun (WGS) entry which is preliminary data.</text>
</comment>
<accession>A0AAW2HAF2</accession>
<dbReference type="SUPFAM" id="SSF47576">
    <property type="entry name" value="Calponin-homology domain, CH-domain"/>
    <property type="match status" value="1"/>
</dbReference>
<dbReference type="FunFam" id="1.10.418.10:FF:000020">
    <property type="entry name" value="Cytospin-A isoform 1"/>
    <property type="match status" value="1"/>
</dbReference>
<feature type="region of interest" description="Disordered" evidence="4">
    <location>
        <begin position="199"/>
        <end position="240"/>
    </location>
</feature>
<feature type="domain" description="Calponin-homology (CH)" evidence="5">
    <location>
        <begin position="831"/>
        <end position="936"/>
    </location>
</feature>
<evidence type="ECO:0000256" key="1">
    <source>
        <dbReference type="ARBA" id="ARBA00009452"/>
    </source>
</evidence>
<protein>
    <recommendedName>
        <fullName evidence="5">Calponin-homology (CH) domain-containing protein</fullName>
    </recommendedName>
</protein>
<comment type="similarity">
    <text evidence="1">Belongs to the cytospin-A family.</text>
</comment>
<dbReference type="AlphaFoldDB" id="A0AAW2HAF2"/>
<evidence type="ECO:0000256" key="4">
    <source>
        <dbReference type="SAM" id="MobiDB-lite"/>
    </source>
</evidence>
<name>A0AAW2HAF2_9NEOP</name>
<dbReference type="Gene3D" id="1.10.418.10">
    <property type="entry name" value="Calponin-like domain"/>
    <property type="match status" value="1"/>
</dbReference>
<dbReference type="PANTHER" id="PTHR23167">
    <property type="entry name" value="CALPONIN HOMOLOGY DOMAIN-CONTAINING PROTEIN DDB_G0272472-RELATED"/>
    <property type="match status" value="1"/>
</dbReference>
<organism evidence="6">
    <name type="scientific">Menopon gallinae</name>
    <name type="common">poultry shaft louse</name>
    <dbReference type="NCBI Taxonomy" id="328185"/>
    <lineage>
        <taxon>Eukaryota</taxon>
        <taxon>Metazoa</taxon>
        <taxon>Ecdysozoa</taxon>
        <taxon>Arthropoda</taxon>
        <taxon>Hexapoda</taxon>
        <taxon>Insecta</taxon>
        <taxon>Pterygota</taxon>
        <taxon>Neoptera</taxon>
        <taxon>Paraneoptera</taxon>
        <taxon>Psocodea</taxon>
        <taxon>Troctomorpha</taxon>
        <taxon>Phthiraptera</taxon>
        <taxon>Amblycera</taxon>
        <taxon>Menoponidae</taxon>
        <taxon>Menopon</taxon>
    </lineage>
</organism>
<evidence type="ECO:0000256" key="3">
    <source>
        <dbReference type="SAM" id="Coils"/>
    </source>
</evidence>
<sequence>MHKFIKLFKGPNAPTVETKQKQHNESFVKRKANERNKKIKKTKSNSSENLLNVKPIKNNSNSAENLDQTGDGMCNEKLNKDNALSLESVFCDEKSATVDGRNSKPMLKSPSSGSLIVPKTDVSPSKSRETSIIFGSRSKMDKLLEDRKVIEERLTENLKCKELEIEKLKIEINRLNEERNAELDSLASENMTLRARLREAVQSPVSDSEKEHGRHNSAPPSILATSELPGHDMEGVDATCPTPDWDKHSCSSLSEVSVACLQDRIMQMEETHHSTNEELQATLQELADLQTQLTELQSENERLTDEKNVLLESLCRQTEKLEDSRTKVDTLQELLLKGKEGDSCTEREQKLVDLLKSAQDEREALLLKQEELNNQLTELRNAADSGGQEADRLSERVKFLEYTIEATHAERKQIDQELALIREESNSRHIEINRLNTLLDNAKAKITELEQARELRDKSEMDEIIDNARKEKDFLEGQIADLQEQLSRSRCEVNKLKEQLRQLQEECKVVKNNSKSAISNLEYQLQQLKDEKMNLAQELQESRELAAELQVQAQCHLEDKSQLKSVLSETQKHLVLNEKKMSEMEKLLCEEQRIKMEKNEEWEQFQSDLLMTVRVANDLKTEAQVQSEMLIAENKGLKEKVKNLEAQIDRLKVKLPSPTPTTLTDTSASVLNSVQLDLANRRTKQGISRQDSRLSVKSLIESIENATKQAKAGPGSRSSSTSSLSSLACDVRCSVPTINNTNNSSGQGRYYSDSEVIKNNQTNNKTNQNNNNNNNNNKSRNLILNDCQQYKQDISPVSILSNKNTDYVRRNSYSDVSERKDPLTALVKNGGSKRNALLKWCQNKTLGYKNIDITNFSSSWNDGLGFCALLHTYLPDKVPYDTLVPNEKRRNFTIAFEAAESVGIHTSLNITDMVQLERPDWQQVMAYITAIYKHFET</sequence>
<feature type="coiled-coil region" evidence="3">
    <location>
        <begin position="355"/>
        <end position="552"/>
    </location>
</feature>
<proteinExistence type="inferred from homology"/>
<dbReference type="Pfam" id="PF00307">
    <property type="entry name" value="CH"/>
    <property type="match status" value="1"/>
</dbReference>
<reference evidence="6" key="1">
    <citation type="journal article" date="2024" name="Gigascience">
        <title>Chromosome-level genome of the poultry shaft louse Menopon gallinae provides insight into the host-switching and adaptive evolution of parasitic lice.</title>
        <authorList>
            <person name="Xu Y."/>
            <person name="Ma L."/>
            <person name="Liu S."/>
            <person name="Liang Y."/>
            <person name="Liu Q."/>
            <person name="He Z."/>
            <person name="Tian L."/>
            <person name="Duan Y."/>
            <person name="Cai W."/>
            <person name="Li H."/>
            <person name="Song F."/>
        </authorList>
    </citation>
    <scope>NUCLEOTIDE SEQUENCE</scope>
    <source>
        <strain evidence="6">Cailab_2023a</strain>
    </source>
</reference>
<feature type="coiled-coil region" evidence="3">
    <location>
        <begin position="151"/>
        <end position="185"/>
    </location>
</feature>
<feature type="compositionally biased region" description="Low complexity" evidence="4">
    <location>
        <begin position="760"/>
        <end position="777"/>
    </location>
</feature>
<dbReference type="Gene3D" id="1.10.287.1490">
    <property type="match status" value="1"/>
</dbReference>
<keyword evidence="2 3" id="KW-0175">Coiled coil</keyword>
<feature type="compositionally biased region" description="Basic and acidic residues" evidence="4">
    <location>
        <begin position="18"/>
        <end position="36"/>
    </location>
</feature>
<feature type="region of interest" description="Disordered" evidence="4">
    <location>
        <begin position="9"/>
        <end position="72"/>
    </location>
</feature>
<feature type="compositionally biased region" description="Polar residues" evidence="4">
    <location>
        <begin position="57"/>
        <end position="68"/>
    </location>
</feature>
<evidence type="ECO:0000256" key="2">
    <source>
        <dbReference type="ARBA" id="ARBA00023054"/>
    </source>
</evidence>
<dbReference type="InterPro" id="IPR036872">
    <property type="entry name" value="CH_dom_sf"/>
</dbReference>
<dbReference type="InterPro" id="IPR050540">
    <property type="entry name" value="F-actin_Monoox_Mical"/>
</dbReference>
<evidence type="ECO:0000259" key="5">
    <source>
        <dbReference type="PROSITE" id="PS50021"/>
    </source>
</evidence>
<dbReference type="EMBL" id="JARGDH010000005">
    <property type="protein sequence ID" value="KAL0266680.1"/>
    <property type="molecule type" value="Genomic_DNA"/>
</dbReference>
<gene>
    <name evidence="6" type="ORF">PYX00_009161</name>
</gene>
<dbReference type="SMART" id="SM00033">
    <property type="entry name" value="CH"/>
    <property type="match status" value="1"/>
</dbReference>
<evidence type="ECO:0000313" key="6">
    <source>
        <dbReference type="EMBL" id="KAL0266680.1"/>
    </source>
</evidence>
<dbReference type="CDD" id="cd21199">
    <property type="entry name" value="CH_CYTS"/>
    <property type="match status" value="1"/>
</dbReference>
<dbReference type="PANTHER" id="PTHR23167:SF69">
    <property type="entry name" value="FI18193P1"/>
    <property type="match status" value="1"/>
</dbReference>
<feature type="coiled-coil region" evidence="3">
    <location>
        <begin position="258"/>
        <end position="313"/>
    </location>
</feature>
<feature type="region of interest" description="Disordered" evidence="4">
    <location>
        <begin position="101"/>
        <end position="129"/>
    </location>
</feature>
<dbReference type="PROSITE" id="PS50021">
    <property type="entry name" value="CH"/>
    <property type="match status" value="1"/>
</dbReference>
<feature type="region of interest" description="Disordered" evidence="4">
    <location>
        <begin position="760"/>
        <end position="780"/>
    </location>
</feature>